<sequence length="279" mass="31304">MRRMSRAERLAVHATLIVACVIAVFPVLWIVSTSFKPYEDVFDTEIQLIPETVTWENYEHVLTKKDGMFLRWMANSAWVALLTTLVCLFLSTTAAYALSRYKFYGRNVAFYALLVTQMFPGTLLLIPLYRLMNQLGLLDNHLGLVLAYATVAVPFCVMMLKGYFDTIPYELEEAAFVDGLGPIGSFWRIVLPLSLPGLAVTGFFTFITAWNEFLIALTFLSAEEKYTLPIGLQQFVNQYVSDYHYMAAGAVIVTLPALVVFFLAQKWLVSGLTVGGVKG</sequence>
<evidence type="ECO:0000313" key="11">
    <source>
        <dbReference type="EMBL" id="GGJ97529.1"/>
    </source>
</evidence>
<organism evidence="11 12">
    <name type="scientific">Calditerricola satsumensis</name>
    <dbReference type="NCBI Taxonomy" id="373054"/>
    <lineage>
        <taxon>Bacteria</taxon>
        <taxon>Bacillati</taxon>
        <taxon>Bacillota</taxon>
        <taxon>Bacilli</taxon>
        <taxon>Bacillales</taxon>
        <taxon>Bacillaceae</taxon>
        <taxon>Calditerricola</taxon>
    </lineage>
</organism>
<proteinExistence type="inferred from homology"/>
<feature type="transmembrane region" description="Helical" evidence="9">
    <location>
        <begin position="12"/>
        <end position="31"/>
    </location>
</feature>
<dbReference type="Pfam" id="PF00528">
    <property type="entry name" value="BPD_transp_1"/>
    <property type="match status" value="1"/>
</dbReference>
<dbReference type="GO" id="GO:0015423">
    <property type="term" value="F:ABC-type maltose transporter activity"/>
    <property type="evidence" value="ECO:0007669"/>
    <property type="project" value="TreeGrafter"/>
</dbReference>
<dbReference type="Proteomes" id="UP000637720">
    <property type="component" value="Unassembled WGS sequence"/>
</dbReference>
<keyword evidence="12" id="KW-1185">Reference proteome</keyword>
<gene>
    <name evidence="11" type="ORF">GCM10007043_09190</name>
</gene>
<dbReference type="PANTHER" id="PTHR32243:SF50">
    <property type="entry name" value="MALTOSE_MALTODEXTRIN TRANSPORT SYSTEM PERMEASE PROTEIN MALG"/>
    <property type="match status" value="1"/>
</dbReference>
<dbReference type="GO" id="GO:0005886">
    <property type="term" value="C:plasma membrane"/>
    <property type="evidence" value="ECO:0007669"/>
    <property type="project" value="UniProtKB-SubCell"/>
</dbReference>
<accession>A0A8J3FBU0</accession>
<evidence type="ECO:0000256" key="9">
    <source>
        <dbReference type="RuleBase" id="RU363032"/>
    </source>
</evidence>
<dbReference type="InterPro" id="IPR035906">
    <property type="entry name" value="MetI-like_sf"/>
</dbReference>
<keyword evidence="6 9" id="KW-0812">Transmembrane</keyword>
<dbReference type="Gene3D" id="1.10.3720.10">
    <property type="entry name" value="MetI-like"/>
    <property type="match status" value="1"/>
</dbReference>
<protein>
    <submittedName>
        <fullName evidence="11">ABC transporter permease</fullName>
    </submittedName>
</protein>
<evidence type="ECO:0000256" key="8">
    <source>
        <dbReference type="ARBA" id="ARBA00023136"/>
    </source>
</evidence>
<keyword evidence="3 9" id="KW-0813">Transport</keyword>
<dbReference type="EMBL" id="BMOF01000013">
    <property type="protein sequence ID" value="GGJ97529.1"/>
    <property type="molecule type" value="Genomic_DNA"/>
</dbReference>
<evidence type="ECO:0000256" key="2">
    <source>
        <dbReference type="ARBA" id="ARBA00009047"/>
    </source>
</evidence>
<comment type="similarity">
    <text evidence="2">Belongs to the binding-protein-dependent transport system permease family. MalFG subfamily.</text>
</comment>
<keyword evidence="5" id="KW-0762">Sugar transport</keyword>
<reference evidence="11" key="2">
    <citation type="submission" date="2020-09" db="EMBL/GenBank/DDBJ databases">
        <authorList>
            <person name="Sun Q."/>
            <person name="Ohkuma M."/>
        </authorList>
    </citation>
    <scope>NUCLEOTIDE SEQUENCE</scope>
    <source>
        <strain evidence="11">JCM 14719</strain>
    </source>
</reference>
<evidence type="ECO:0000256" key="7">
    <source>
        <dbReference type="ARBA" id="ARBA00022989"/>
    </source>
</evidence>
<evidence type="ECO:0000256" key="5">
    <source>
        <dbReference type="ARBA" id="ARBA00022597"/>
    </source>
</evidence>
<evidence type="ECO:0000256" key="6">
    <source>
        <dbReference type="ARBA" id="ARBA00022692"/>
    </source>
</evidence>
<evidence type="ECO:0000256" key="1">
    <source>
        <dbReference type="ARBA" id="ARBA00004651"/>
    </source>
</evidence>
<feature type="transmembrane region" description="Helical" evidence="9">
    <location>
        <begin position="185"/>
        <end position="210"/>
    </location>
</feature>
<comment type="caution">
    <text evidence="11">The sequence shown here is derived from an EMBL/GenBank/DDBJ whole genome shotgun (WGS) entry which is preliminary data.</text>
</comment>
<keyword evidence="7 9" id="KW-1133">Transmembrane helix</keyword>
<dbReference type="SUPFAM" id="SSF161098">
    <property type="entry name" value="MetI-like"/>
    <property type="match status" value="1"/>
</dbReference>
<evidence type="ECO:0000259" key="10">
    <source>
        <dbReference type="PROSITE" id="PS50928"/>
    </source>
</evidence>
<keyword evidence="8 9" id="KW-0472">Membrane</keyword>
<comment type="subcellular location">
    <subcellularLocation>
        <location evidence="1 9">Cell membrane</location>
        <topology evidence="1 9">Multi-pass membrane protein</topology>
    </subcellularLocation>
</comment>
<name>A0A8J3FBU0_9BACI</name>
<feature type="transmembrane region" description="Helical" evidence="9">
    <location>
        <begin position="77"/>
        <end position="98"/>
    </location>
</feature>
<feature type="transmembrane region" description="Helical" evidence="9">
    <location>
        <begin position="243"/>
        <end position="264"/>
    </location>
</feature>
<dbReference type="PANTHER" id="PTHR32243">
    <property type="entry name" value="MALTOSE TRANSPORT SYSTEM PERMEASE-RELATED"/>
    <property type="match status" value="1"/>
</dbReference>
<dbReference type="InterPro" id="IPR050901">
    <property type="entry name" value="BP-dep_ABC_trans_perm"/>
</dbReference>
<evidence type="ECO:0000256" key="4">
    <source>
        <dbReference type="ARBA" id="ARBA00022475"/>
    </source>
</evidence>
<evidence type="ECO:0000256" key="3">
    <source>
        <dbReference type="ARBA" id="ARBA00022448"/>
    </source>
</evidence>
<dbReference type="CDD" id="cd06261">
    <property type="entry name" value="TM_PBP2"/>
    <property type="match status" value="1"/>
</dbReference>
<dbReference type="InterPro" id="IPR000515">
    <property type="entry name" value="MetI-like"/>
</dbReference>
<dbReference type="AlphaFoldDB" id="A0A8J3FBU0"/>
<feature type="domain" description="ABC transmembrane type-1" evidence="10">
    <location>
        <begin position="73"/>
        <end position="264"/>
    </location>
</feature>
<feature type="transmembrane region" description="Helical" evidence="9">
    <location>
        <begin position="141"/>
        <end position="164"/>
    </location>
</feature>
<feature type="transmembrane region" description="Helical" evidence="9">
    <location>
        <begin position="110"/>
        <end position="129"/>
    </location>
</feature>
<keyword evidence="4" id="KW-1003">Cell membrane</keyword>
<dbReference type="PROSITE" id="PS51257">
    <property type="entry name" value="PROKAR_LIPOPROTEIN"/>
    <property type="match status" value="1"/>
</dbReference>
<reference evidence="11" key="1">
    <citation type="journal article" date="2014" name="Int. J. Syst. Evol. Microbiol.">
        <title>Complete genome sequence of Corynebacterium casei LMG S-19264T (=DSM 44701T), isolated from a smear-ripened cheese.</title>
        <authorList>
            <consortium name="US DOE Joint Genome Institute (JGI-PGF)"/>
            <person name="Walter F."/>
            <person name="Albersmeier A."/>
            <person name="Kalinowski J."/>
            <person name="Ruckert C."/>
        </authorList>
    </citation>
    <scope>NUCLEOTIDE SEQUENCE</scope>
    <source>
        <strain evidence="11">JCM 14719</strain>
    </source>
</reference>
<evidence type="ECO:0000313" key="12">
    <source>
        <dbReference type="Proteomes" id="UP000637720"/>
    </source>
</evidence>
<dbReference type="PROSITE" id="PS50928">
    <property type="entry name" value="ABC_TM1"/>
    <property type="match status" value="1"/>
</dbReference>
<dbReference type="GO" id="GO:0042956">
    <property type="term" value="P:maltodextrin transmembrane transport"/>
    <property type="evidence" value="ECO:0007669"/>
    <property type="project" value="TreeGrafter"/>
</dbReference>